<evidence type="ECO:0000313" key="8">
    <source>
        <dbReference type="Proteomes" id="UP000238348"/>
    </source>
</evidence>
<feature type="region of interest" description="Disordered" evidence="5">
    <location>
        <begin position="330"/>
        <end position="436"/>
    </location>
</feature>
<accession>A0A2L0ERB0</accession>
<dbReference type="Gene3D" id="3.30.200.20">
    <property type="entry name" value="Phosphorylase Kinase, domain 1"/>
    <property type="match status" value="1"/>
</dbReference>
<dbReference type="InterPro" id="IPR000719">
    <property type="entry name" value="Prot_kinase_dom"/>
</dbReference>
<feature type="compositionally biased region" description="Basic and acidic residues" evidence="5">
    <location>
        <begin position="378"/>
        <end position="396"/>
    </location>
</feature>
<feature type="compositionally biased region" description="Basic and acidic residues" evidence="5">
    <location>
        <begin position="419"/>
        <end position="436"/>
    </location>
</feature>
<dbReference type="InterPro" id="IPR011009">
    <property type="entry name" value="Kinase-like_dom_sf"/>
</dbReference>
<keyword evidence="1" id="KW-0808">Transferase</keyword>
<evidence type="ECO:0000256" key="4">
    <source>
        <dbReference type="ARBA" id="ARBA00022840"/>
    </source>
</evidence>
<dbReference type="SUPFAM" id="SSF56112">
    <property type="entry name" value="Protein kinase-like (PK-like)"/>
    <property type="match status" value="1"/>
</dbReference>
<dbReference type="GO" id="GO:0004674">
    <property type="term" value="F:protein serine/threonine kinase activity"/>
    <property type="evidence" value="ECO:0007669"/>
    <property type="project" value="TreeGrafter"/>
</dbReference>
<feature type="compositionally biased region" description="Basic and acidic residues" evidence="5">
    <location>
        <begin position="353"/>
        <end position="369"/>
    </location>
</feature>
<keyword evidence="3" id="KW-0418">Kinase</keyword>
<name>A0A2L0ERB0_SORCE</name>
<dbReference type="SMART" id="SM00220">
    <property type="entry name" value="S_TKc"/>
    <property type="match status" value="1"/>
</dbReference>
<dbReference type="AlphaFoldDB" id="A0A2L0ERB0"/>
<keyword evidence="2" id="KW-0547">Nucleotide-binding</keyword>
<dbReference type="PROSITE" id="PS00108">
    <property type="entry name" value="PROTEIN_KINASE_ST"/>
    <property type="match status" value="1"/>
</dbReference>
<proteinExistence type="predicted"/>
<dbReference type="CDD" id="cd14014">
    <property type="entry name" value="STKc_PknB_like"/>
    <property type="match status" value="1"/>
</dbReference>
<dbReference type="EMBL" id="CP012673">
    <property type="protein sequence ID" value="AUX41800.1"/>
    <property type="molecule type" value="Genomic_DNA"/>
</dbReference>
<evidence type="ECO:0000256" key="1">
    <source>
        <dbReference type="ARBA" id="ARBA00022679"/>
    </source>
</evidence>
<gene>
    <name evidence="7" type="ORF">SOCE26_032250</name>
</gene>
<dbReference type="Gene3D" id="1.10.510.10">
    <property type="entry name" value="Transferase(Phosphotransferase) domain 1"/>
    <property type="match status" value="1"/>
</dbReference>
<dbReference type="GO" id="GO:0005524">
    <property type="term" value="F:ATP binding"/>
    <property type="evidence" value="ECO:0007669"/>
    <property type="project" value="UniProtKB-KW"/>
</dbReference>
<sequence>MNARTERKDPMSRDNALRRVGTTVRNKWTLERLLGAGGMAAVYVGVHRIGRRDALKILHPQAAKSKEICDRFEREAQAANRFRHPGAVEIRDIDVAEDGAPFLVMELLEGESLADRDRRLGGLELAEVLHVTAQVLDTLAAAHAQGIIHRDIKPANLYVVHEDGAGAPLAGAAQPGRGERIKVLDFGLARIRQDSSLQGELTKMGLVLGTTPYMPPEQAKGRDIDPRADLFAVGATMFRLLAGHHVHEANTDFDLLLKMGKEPAPPLARRSPTTPHDVCLVVDRALAFDRDQRYPDAREMLGDVRALLRGEPPPHASRFVSPLDAGAITLRGPRSPVAPDAESLSETRPPAHGPHEGRPRERRPGEHRPRERRPRERRPRERRPGEHRPRERPDPRRLHRRRLERRGATERRLRHRRVERPVQRETRRLDRGRLER</sequence>
<evidence type="ECO:0000256" key="2">
    <source>
        <dbReference type="ARBA" id="ARBA00022741"/>
    </source>
</evidence>
<evidence type="ECO:0000259" key="6">
    <source>
        <dbReference type="PROSITE" id="PS50011"/>
    </source>
</evidence>
<dbReference type="PANTHER" id="PTHR43289">
    <property type="entry name" value="MITOGEN-ACTIVATED PROTEIN KINASE KINASE KINASE 20-RELATED"/>
    <property type="match status" value="1"/>
</dbReference>
<organism evidence="7 8">
    <name type="scientific">Sorangium cellulosum</name>
    <name type="common">Polyangium cellulosum</name>
    <dbReference type="NCBI Taxonomy" id="56"/>
    <lineage>
        <taxon>Bacteria</taxon>
        <taxon>Pseudomonadati</taxon>
        <taxon>Myxococcota</taxon>
        <taxon>Polyangia</taxon>
        <taxon>Polyangiales</taxon>
        <taxon>Polyangiaceae</taxon>
        <taxon>Sorangium</taxon>
    </lineage>
</organism>
<evidence type="ECO:0000256" key="5">
    <source>
        <dbReference type="SAM" id="MobiDB-lite"/>
    </source>
</evidence>
<feature type="domain" description="Protein kinase" evidence="6">
    <location>
        <begin position="28"/>
        <end position="308"/>
    </location>
</feature>
<evidence type="ECO:0000256" key="3">
    <source>
        <dbReference type="ARBA" id="ARBA00022777"/>
    </source>
</evidence>
<dbReference type="PANTHER" id="PTHR43289:SF6">
    <property type="entry name" value="SERINE_THREONINE-PROTEIN KINASE NEKL-3"/>
    <property type="match status" value="1"/>
</dbReference>
<evidence type="ECO:0000313" key="7">
    <source>
        <dbReference type="EMBL" id="AUX41800.1"/>
    </source>
</evidence>
<dbReference type="Proteomes" id="UP000238348">
    <property type="component" value="Chromosome"/>
</dbReference>
<dbReference type="Pfam" id="PF00069">
    <property type="entry name" value="Pkinase"/>
    <property type="match status" value="1"/>
</dbReference>
<dbReference type="PROSITE" id="PS50011">
    <property type="entry name" value="PROTEIN_KINASE_DOM"/>
    <property type="match status" value="1"/>
</dbReference>
<dbReference type="InterPro" id="IPR008271">
    <property type="entry name" value="Ser/Thr_kinase_AS"/>
</dbReference>
<protein>
    <recommendedName>
        <fullName evidence="6">Protein kinase domain-containing protein</fullName>
    </recommendedName>
</protein>
<reference evidence="7 8" key="1">
    <citation type="submission" date="2015-09" db="EMBL/GenBank/DDBJ databases">
        <title>Sorangium comparison.</title>
        <authorList>
            <person name="Zaburannyi N."/>
            <person name="Bunk B."/>
            <person name="Overmann J."/>
            <person name="Mueller R."/>
        </authorList>
    </citation>
    <scope>NUCLEOTIDE SEQUENCE [LARGE SCALE GENOMIC DNA]</scope>
    <source>
        <strain evidence="7 8">So ce26</strain>
    </source>
</reference>
<keyword evidence="4" id="KW-0067">ATP-binding</keyword>